<evidence type="ECO:0000256" key="2">
    <source>
        <dbReference type="ARBA" id="ARBA00022692"/>
    </source>
</evidence>
<evidence type="ECO:0000256" key="1">
    <source>
        <dbReference type="ARBA" id="ARBA00004141"/>
    </source>
</evidence>
<feature type="transmembrane region" description="Helical" evidence="5">
    <location>
        <begin position="249"/>
        <end position="272"/>
    </location>
</feature>
<dbReference type="RefSeq" id="WP_266052010.1">
    <property type="nucleotide sequence ID" value="NZ_JAPFQO010000005.1"/>
</dbReference>
<feature type="transmembrane region" description="Helical" evidence="5">
    <location>
        <begin position="7"/>
        <end position="26"/>
    </location>
</feature>
<protein>
    <submittedName>
        <fullName evidence="7">O-antigen ligase family protein</fullName>
    </submittedName>
</protein>
<name>A0ABT3REZ9_9BACT</name>
<dbReference type="Pfam" id="PF04932">
    <property type="entry name" value="Wzy_C"/>
    <property type="match status" value="1"/>
</dbReference>
<dbReference type="PANTHER" id="PTHR37422">
    <property type="entry name" value="TEICHURONIC ACID BIOSYNTHESIS PROTEIN TUAE"/>
    <property type="match status" value="1"/>
</dbReference>
<organism evidence="7 8">
    <name type="scientific">Pontibacter anaerobius</name>
    <dbReference type="NCBI Taxonomy" id="2993940"/>
    <lineage>
        <taxon>Bacteria</taxon>
        <taxon>Pseudomonadati</taxon>
        <taxon>Bacteroidota</taxon>
        <taxon>Cytophagia</taxon>
        <taxon>Cytophagales</taxon>
        <taxon>Hymenobacteraceae</taxon>
        <taxon>Pontibacter</taxon>
    </lineage>
</organism>
<dbReference type="Proteomes" id="UP001207228">
    <property type="component" value="Unassembled WGS sequence"/>
</dbReference>
<feature type="transmembrane region" description="Helical" evidence="5">
    <location>
        <begin position="326"/>
        <end position="347"/>
    </location>
</feature>
<feature type="transmembrane region" description="Helical" evidence="5">
    <location>
        <begin position="86"/>
        <end position="105"/>
    </location>
</feature>
<dbReference type="EMBL" id="JAPFQO010000005">
    <property type="protein sequence ID" value="MCX2739942.1"/>
    <property type="molecule type" value="Genomic_DNA"/>
</dbReference>
<comment type="caution">
    <text evidence="7">The sequence shown here is derived from an EMBL/GenBank/DDBJ whole genome shotgun (WGS) entry which is preliminary data.</text>
</comment>
<comment type="subcellular location">
    <subcellularLocation>
        <location evidence="1">Membrane</location>
        <topology evidence="1">Multi-pass membrane protein</topology>
    </subcellularLocation>
</comment>
<evidence type="ECO:0000259" key="6">
    <source>
        <dbReference type="Pfam" id="PF04932"/>
    </source>
</evidence>
<feature type="transmembrane region" description="Helical" evidence="5">
    <location>
        <begin position="391"/>
        <end position="410"/>
    </location>
</feature>
<keyword evidence="4 5" id="KW-0472">Membrane</keyword>
<dbReference type="InterPro" id="IPR007016">
    <property type="entry name" value="O-antigen_ligase-rel_domated"/>
</dbReference>
<proteinExistence type="predicted"/>
<feature type="transmembrane region" description="Helical" evidence="5">
    <location>
        <begin position="197"/>
        <end position="213"/>
    </location>
</feature>
<keyword evidence="7" id="KW-0436">Ligase</keyword>
<feature type="transmembrane region" description="Helical" evidence="5">
    <location>
        <begin position="367"/>
        <end position="385"/>
    </location>
</feature>
<feature type="transmembrane region" description="Helical" evidence="5">
    <location>
        <begin position="219"/>
        <end position="237"/>
    </location>
</feature>
<accession>A0ABT3REZ9</accession>
<sequence length="417" mass="46912">MKRHREWGYILTLFSIGSVFLGSSVIGLDLSFFKLYPLRLFGFIGLVFMVISKGWKDAFLSFNSRFVLFFLGLGFISIMWSPDTVLAIKEFGIIQTGLTLSWLIFRYIDSEDRVKVLLNIWVVGALFVNLIGLWEVWQQEYLIVTEVGEMTERAIMRMGFLAPRSVFGNQNNFAFFNSLTSLVLLGVVMKKYQPTKLYILTWASLVLSLFILISSYSRAAIGAFVLGTFAFLLLTMFSSNTHKASVTKLLLVGVVGFIILVFVDSSILTSLADMLYLVVEKHEYSSQEGRAFLYAKSMDYAVDNAGIGMGPGASVVNLAGWPPHNYLIQILVEYGILILLVQLWVVFKAYRRFGLYKSTVNSALPTMGKAVILAFPLMSIGPSTILGEGVFWLWFGFTIAFSSIIARKYYRAHFQAT</sequence>
<evidence type="ECO:0000256" key="5">
    <source>
        <dbReference type="SAM" id="Phobius"/>
    </source>
</evidence>
<evidence type="ECO:0000313" key="8">
    <source>
        <dbReference type="Proteomes" id="UP001207228"/>
    </source>
</evidence>
<keyword evidence="8" id="KW-1185">Reference proteome</keyword>
<dbReference type="InterPro" id="IPR051533">
    <property type="entry name" value="WaaL-like"/>
</dbReference>
<feature type="transmembrane region" description="Helical" evidence="5">
    <location>
        <begin position="58"/>
        <end position="80"/>
    </location>
</feature>
<gene>
    <name evidence="7" type="ORF">OO017_08305</name>
</gene>
<evidence type="ECO:0000313" key="7">
    <source>
        <dbReference type="EMBL" id="MCX2739942.1"/>
    </source>
</evidence>
<dbReference type="GO" id="GO:0016874">
    <property type="term" value="F:ligase activity"/>
    <property type="evidence" value="ECO:0007669"/>
    <property type="project" value="UniProtKB-KW"/>
</dbReference>
<evidence type="ECO:0000256" key="4">
    <source>
        <dbReference type="ARBA" id="ARBA00023136"/>
    </source>
</evidence>
<feature type="domain" description="O-antigen ligase-related" evidence="6">
    <location>
        <begin position="204"/>
        <end position="340"/>
    </location>
</feature>
<evidence type="ECO:0000256" key="3">
    <source>
        <dbReference type="ARBA" id="ARBA00022989"/>
    </source>
</evidence>
<keyword evidence="3 5" id="KW-1133">Transmembrane helix</keyword>
<dbReference type="PANTHER" id="PTHR37422:SF13">
    <property type="entry name" value="LIPOPOLYSACCHARIDE BIOSYNTHESIS PROTEIN PA4999-RELATED"/>
    <property type="match status" value="1"/>
</dbReference>
<feature type="transmembrane region" description="Helical" evidence="5">
    <location>
        <begin position="173"/>
        <end position="190"/>
    </location>
</feature>
<feature type="transmembrane region" description="Helical" evidence="5">
    <location>
        <begin position="32"/>
        <end position="51"/>
    </location>
</feature>
<feature type="transmembrane region" description="Helical" evidence="5">
    <location>
        <begin position="117"/>
        <end position="137"/>
    </location>
</feature>
<keyword evidence="2 5" id="KW-0812">Transmembrane</keyword>
<reference evidence="7 8" key="1">
    <citation type="submission" date="2022-11" db="EMBL/GenBank/DDBJ databases">
        <title>The characterization of three novel Bacteroidetes species and genomic analysis of their roles in tidal elemental geochemical cycles.</title>
        <authorList>
            <person name="Ma K.-J."/>
        </authorList>
    </citation>
    <scope>NUCLEOTIDE SEQUENCE [LARGE SCALE GENOMIC DNA]</scope>
    <source>
        <strain evidence="7 8">M82</strain>
    </source>
</reference>